<sequence length="396" mass="43334">MAASLGFPFTNAQWKELERQAMIYKYMMASVPVPPHLLIPTSRNFPLDPTVASHHLLGSGLNLKFTNGADLEPGRCKRTDGKKWRCSRDVAPDQKYCERHMHRGRPRSRKPVELLSNTNTTNNKKIRYTSAESASNNNNGVVSEFDDTLAQPYLQAPVFLDNPNCKVANFDTSVAFASSFKEPRSMNWVVKGPGDQQWQNTEIGLSSDSVLNPDYQEQALNLNPFGNFSRGEDQQSNNQSTLFFDDKFSHGVLNDPSANCRNRNSSVSSNGKLLNAALSLSIDGSISSMNEEMGQIQMGLGLIESDQIGECCTKPMALAPASWTEAATPGGPLAEVLQLSSVANQLSPVAEIENGDYCSTPQATAVYSPSGVVQKELPTSFSDSSNNSVYQHLQVL</sequence>
<keyword evidence="5" id="KW-0804">Transcription</keyword>
<dbReference type="PANTHER" id="PTHR31602:SF101">
    <property type="entry name" value="GROWTH-REGULATING FACTOR 7"/>
    <property type="match status" value="1"/>
</dbReference>
<evidence type="ECO:0000256" key="2">
    <source>
        <dbReference type="ARBA" id="ARBA00008122"/>
    </source>
</evidence>
<dbReference type="Pfam" id="PF08879">
    <property type="entry name" value="WRC"/>
    <property type="match status" value="1"/>
</dbReference>
<dbReference type="GO" id="GO:0099402">
    <property type="term" value="P:plant organ development"/>
    <property type="evidence" value="ECO:0007669"/>
    <property type="project" value="UniProtKB-ARBA"/>
</dbReference>
<dbReference type="InterPro" id="IPR031137">
    <property type="entry name" value="GRF"/>
</dbReference>
<proteinExistence type="inferred from homology"/>
<dbReference type="InterPro" id="IPR014978">
    <property type="entry name" value="Gln-Leu-Gln_QLQ"/>
</dbReference>
<evidence type="ECO:0000256" key="3">
    <source>
        <dbReference type="ARBA" id="ARBA00023242"/>
    </source>
</evidence>
<evidence type="ECO:0000259" key="7">
    <source>
        <dbReference type="PROSITE" id="PS51667"/>
    </source>
</evidence>
<comment type="function">
    <text evidence="5">Transcription activator.</text>
</comment>
<dbReference type="STRING" id="180498.A0A067LEL6"/>
<dbReference type="GO" id="GO:0006355">
    <property type="term" value="P:regulation of DNA-templated transcription"/>
    <property type="evidence" value="ECO:0007669"/>
    <property type="project" value="InterPro"/>
</dbReference>
<evidence type="ECO:0000256" key="1">
    <source>
        <dbReference type="ARBA" id="ARBA00004123"/>
    </source>
</evidence>
<dbReference type="Pfam" id="PF08880">
    <property type="entry name" value="QLQ"/>
    <property type="match status" value="1"/>
</dbReference>
<dbReference type="PROSITE" id="PS51667">
    <property type="entry name" value="WRC"/>
    <property type="match status" value="1"/>
</dbReference>
<feature type="domain" description="WRC" evidence="7">
    <location>
        <begin position="70"/>
        <end position="114"/>
    </location>
</feature>
<gene>
    <name evidence="8" type="ORF">JCGZ_10610</name>
</gene>
<comment type="subcellular location">
    <subcellularLocation>
        <location evidence="1 4 5">Nucleus</location>
    </subcellularLocation>
</comment>
<dbReference type="EMBL" id="KK914204">
    <property type="protein sequence ID" value="KDP46916.1"/>
    <property type="molecule type" value="Genomic_DNA"/>
</dbReference>
<organism evidence="8 9">
    <name type="scientific">Jatropha curcas</name>
    <name type="common">Barbados nut</name>
    <dbReference type="NCBI Taxonomy" id="180498"/>
    <lineage>
        <taxon>Eukaryota</taxon>
        <taxon>Viridiplantae</taxon>
        <taxon>Streptophyta</taxon>
        <taxon>Embryophyta</taxon>
        <taxon>Tracheophyta</taxon>
        <taxon>Spermatophyta</taxon>
        <taxon>Magnoliopsida</taxon>
        <taxon>eudicotyledons</taxon>
        <taxon>Gunneridae</taxon>
        <taxon>Pentapetalae</taxon>
        <taxon>rosids</taxon>
        <taxon>fabids</taxon>
        <taxon>Malpighiales</taxon>
        <taxon>Euphorbiaceae</taxon>
        <taxon>Crotonoideae</taxon>
        <taxon>Jatropheae</taxon>
        <taxon>Jatropha</taxon>
    </lineage>
</organism>
<dbReference type="AlphaFoldDB" id="A0A067LEL6"/>
<keyword evidence="3 4" id="KW-0539">Nucleus</keyword>
<evidence type="ECO:0000256" key="4">
    <source>
        <dbReference type="PROSITE-ProRule" id="PRU01002"/>
    </source>
</evidence>
<dbReference type="PANTHER" id="PTHR31602">
    <property type="entry name" value="GROWTH-REGULATING FACTOR 5"/>
    <property type="match status" value="1"/>
</dbReference>
<name>A0A067LEL6_JATCU</name>
<comment type="domain">
    <text evidence="5">The QLQ domain and WRC domain may be involved in protein-protein interaction and DNA-binding, respectively.</text>
</comment>
<keyword evidence="5" id="KW-0010">Activator</keyword>
<dbReference type="GO" id="GO:0005524">
    <property type="term" value="F:ATP binding"/>
    <property type="evidence" value="ECO:0007669"/>
    <property type="project" value="UniProtKB-UniRule"/>
</dbReference>
<dbReference type="OrthoDB" id="1937002at2759"/>
<keyword evidence="5" id="KW-0805">Transcription regulation</keyword>
<evidence type="ECO:0000313" key="8">
    <source>
        <dbReference type="EMBL" id="KDP46916.1"/>
    </source>
</evidence>
<evidence type="ECO:0000313" key="9">
    <source>
        <dbReference type="Proteomes" id="UP000027138"/>
    </source>
</evidence>
<feature type="short sequence motif" description="Bipartite nuclear localization signal" evidence="4">
    <location>
        <begin position="103"/>
        <end position="110"/>
    </location>
</feature>
<comment type="similarity">
    <text evidence="2 5">Belongs to the GRF family.</text>
</comment>
<dbReference type="Proteomes" id="UP000027138">
    <property type="component" value="Unassembled WGS sequence"/>
</dbReference>
<feature type="short sequence motif" description="Bipartite nuclear localization signal" evidence="4">
    <location>
        <begin position="75"/>
        <end position="85"/>
    </location>
</feature>
<accession>A0A067LEL6</accession>
<dbReference type="InterPro" id="IPR014977">
    <property type="entry name" value="WRC_dom"/>
</dbReference>
<evidence type="ECO:0000256" key="5">
    <source>
        <dbReference type="RuleBase" id="RU367127"/>
    </source>
</evidence>
<dbReference type="PROSITE" id="PS51666">
    <property type="entry name" value="QLQ"/>
    <property type="match status" value="1"/>
</dbReference>
<dbReference type="SMART" id="SM00951">
    <property type="entry name" value="QLQ"/>
    <property type="match status" value="1"/>
</dbReference>
<reference evidence="8 9" key="1">
    <citation type="journal article" date="2014" name="PLoS ONE">
        <title>Global Analysis of Gene Expression Profiles in Physic Nut (Jatropha curcas L.) Seedlings Exposed to Salt Stress.</title>
        <authorList>
            <person name="Zhang L."/>
            <person name="Zhang C."/>
            <person name="Wu P."/>
            <person name="Chen Y."/>
            <person name="Li M."/>
            <person name="Jiang H."/>
            <person name="Wu G."/>
        </authorList>
    </citation>
    <scope>NUCLEOTIDE SEQUENCE [LARGE SCALE GENOMIC DNA]</scope>
    <source>
        <strain evidence="9">cv. GZQX0401</strain>
        <tissue evidence="8">Young leaves</tissue>
    </source>
</reference>
<dbReference type="GO" id="GO:0006351">
    <property type="term" value="P:DNA-templated transcription"/>
    <property type="evidence" value="ECO:0007669"/>
    <property type="project" value="UniProtKB-UniRule"/>
</dbReference>
<evidence type="ECO:0000259" key="6">
    <source>
        <dbReference type="PROSITE" id="PS51666"/>
    </source>
</evidence>
<keyword evidence="9" id="KW-1185">Reference proteome</keyword>
<dbReference type="GO" id="GO:0005634">
    <property type="term" value="C:nucleus"/>
    <property type="evidence" value="ECO:0007669"/>
    <property type="project" value="UniProtKB-SubCell"/>
</dbReference>
<feature type="domain" description="QLQ" evidence="6">
    <location>
        <begin position="8"/>
        <end position="43"/>
    </location>
</feature>
<protein>
    <recommendedName>
        <fullName evidence="5">Growth-regulating factor</fullName>
    </recommendedName>
</protein>